<dbReference type="EMBL" id="CM041548">
    <property type="protein sequence ID" value="KAI3358956.1"/>
    <property type="molecule type" value="Genomic_DNA"/>
</dbReference>
<name>A0ACB8VU09_9TELE</name>
<sequence>MEVETKGEEMVNNTASQPPTPFQTVPLTPPPSPVEVTIQDDIDGWLATRASTIRVREKHQCLEPLEDWFYTDHFHRLMKILYTPRLIPAVQCLLRLHHMVESDQHVECVTQTVLHELKGSRKITDTIFDMTCMLLKWTKYKI</sequence>
<keyword evidence="2" id="KW-1185">Reference proteome</keyword>
<evidence type="ECO:0000313" key="1">
    <source>
        <dbReference type="EMBL" id="KAI3358956.1"/>
    </source>
</evidence>
<proteinExistence type="predicted"/>
<dbReference type="Proteomes" id="UP000831701">
    <property type="component" value="Chromosome 18"/>
</dbReference>
<protein>
    <submittedName>
        <fullName evidence="1">Uncharacterized protein</fullName>
    </submittedName>
</protein>
<gene>
    <name evidence="1" type="ORF">L3Q82_015342</name>
</gene>
<comment type="caution">
    <text evidence="1">The sequence shown here is derived from an EMBL/GenBank/DDBJ whole genome shotgun (WGS) entry which is preliminary data.</text>
</comment>
<organism evidence="1 2">
    <name type="scientific">Scortum barcoo</name>
    <name type="common">barcoo grunter</name>
    <dbReference type="NCBI Taxonomy" id="214431"/>
    <lineage>
        <taxon>Eukaryota</taxon>
        <taxon>Metazoa</taxon>
        <taxon>Chordata</taxon>
        <taxon>Craniata</taxon>
        <taxon>Vertebrata</taxon>
        <taxon>Euteleostomi</taxon>
        <taxon>Actinopterygii</taxon>
        <taxon>Neopterygii</taxon>
        <taxon>Teleostei</taxon>
        <taxon>Neoteleostei</taxon>
        <taxon>Acanthomorphata</taxon>
        <taxon>Eupercaria</taxon>
        <taxon>Centrarchiformes</taxon>
        <taxon>Terapontoidei</taxon>
        <taxon>Terapontidae</taxon>
        <taxon>Scortum</taxon>
    </lineage>
</organism>
<evidence type="ECO:0000313" key="2">
    <source>
        <dbReference type="Proteomes" id="UP000831701"/>
    </source>
</evidence>
<accession>A0ACB8VU09</accession>
<reference evidence="1" key="1">
    <citation type="submission" date="2022-04" db="EMBL/GenBank/DDBJ databases">
        <title>Jade perch genome.</title>
        <authorList>
            <person name="Chao B."/>
        </authorList>
    </citation>
    <scope>NUCLEOTIDE SEQUENCE</scope>
    <source>
        <strain evidence="1">CB-2022</strain>
    </source>
</reference>